<dbReference type="Proteomes" id="UP000824081">
    <property type="component" value="Unassembled WGS sequence"/>
</dbReference>
<evidence type="ECO:0000256" key="1">
    <source>
        <dbReference type="SAM" id="SignalP"/>
    </source>
</evidence>
<dbReference type="PROSITE" id="PS51257">
    <property type="entry name" value="PROKAR_LIPOPROTEIN"/>
    <property type="match status" value="1"/>
</dbReference>
<protein>
    <recommendedName>
        <fullName evidence="4">Fimbrillin family protein</fullName>
    </recommendedName>
</protein>
<organism evidence="2 3">
    <name type="scientific">Candidatus Scatosoma pullistercoris</name>
    <dbReference type="NCBI Taxonomy" id="2840934"/>
    <lineage>
        <taxon>Bacteria</taxon>
        <taxon>Bacillati</taxon>
        <taxon>Bacillota</taxon>
        <taxon>Clostridia</taxon>
        <taxon>Candidatus Scatosoma</taxon>
    </lineage>
</organism>
<gene>
    <name evidence="2" type="ORF">IAC57_04845</name>
</gene>
<sequence>MLRKTKIKVILSLLAVLLLCSAVAACSDTFLPEENGYTATVIYDAGEGRFGPSDTTGIRTFKYKPGVSIIEPGGEQNTQISAPTRTDMHVSAWYPVQLDESGNPRKDGSGAYILEESPWDFSSMRLPDEDGCKLYLSAHWSMNYKLIVDVGEDARADGVENKEYTDYDKAGPVSQPGIAPRWDGHTFYYYYYLNAEQEEVRLRSTSDWAQLVLTDETPEITVYVRWLEGEWTIINRSSQLNWQEFDEGNYILDADIDLGGNSFRFDDFTGVFEGNGHTISNITVEDSRNASAEQSMFTFGEGGILRNVVFENVTYSVTLTYALSGEEPSYYIGLLAGNAEGLNLENLSGIAFVGCSINVSSFGSAYGIPVQYGQGTSYEGIFGTLGEGQSYTPAAGSEPVTVTVA</sequence>
<evidence type="ECO:0000313" key="2">
    <source>
        <dbReference type="EMBL" id="HIU59413.1"/>
    </source>
</evidence>
<proteinExistence type="predicted"/>
<reference evidence="2" key="2">
    <citation type="journal article" date="2021" name="PeerJ">
        <title>Extensive microbial diversity within the chicken gut microbiome revealed by metagenomics and culture.</title>
        <authorList>
            <person name="Gilroy R."/>
            <person name="Ravi A."/>
            <person name="Getino M."/>
            <person name="Pursley I."/>
            <person name="Horton D.L."/>
            <person name="Alikhan N.F."/>
            <person name="Baker D."/>
            <person name="Gharbi K."/>
            <person name="Hall N."/>
            <person name="Watson M."/>
            <person name="Adriaenssens E.M."/>
            <person name="Foster-Nyarko E."/>
            <person name="Jarju S."/>
            <person name="Secka A."/>
            <person name="Antonio M."/>
            <person name="Oren A."/>
            <person name="Chaudhuri R.R."/>
            <person name="La Ragione R."/>
            <person name="Hildebrand F."/>
            <person name="Pallen M.J."/>
        </authorList>
    </citation>
    <scope>NUCLEOTIDE SEQUENCE</scope>
    <source>
        <strain evidence="2">11687</strain>
    </source>
</reference>
<accession>A0A9D1MF84</accession>
<dbReference type="EMBL" id="DVMZ01000130">
    <property type="protein sequence ID" value="HIU59413.1"/>
    <property type="molecule type" value="Genomic_DNA"/>
</dbReference>
<keyword evidence="1" id="KW-0732">Signal</keyword>
<dbReference type="AlphaFoldDB" id="A0A9D1MF84"/>
<feature type="signal peptide" evidence="1">
    <location>
        <begin position="1"/>
        <end position="24"/>
    </location>
</feature>
<dbReference type="Gene3D" id="2.160.20.110">
    <property type="match status" value="1"/>
</dbReference>
<evidence type="ECO:0000313" key="3">
    <source>
        <dbReference type="Proteomes" id="UP000824081"/>
    </source>
</evidence>
<reference evidence="2" key="1">
    <citation type="submission" date="2020-10" db="EMBL/GenBank/DDBJ databases">
        <authorList>
            <person name="Gilroy R."/>
        </authorList>
    </citation>
    <scope>NUCLEOTIDE SEQUENCE</scope>
    <source>
        <strain evidence="2">11687</strain>
    </source>
</reference>
<name>A0A9D1MF84_9FIRM</name>
<feature type="chain" id="PRO_5038876416" description="Fimbrillin family protein" evidence="1">
    <location>
        <begin position="25"/>
        <end position="405"/>
    </location>
</feature>
<evidence type="ECO:0008006" key="4">
    <source>
        <dbReference type="Google" id="ProtNLM"/>
    </source>
</evidence>
<comment type="caution">
    <text evidence="2">The sequence shown here is derived from an EMBL/GenBank/DDBJ whole genome shotgun (WGS) entry which is preliminary data.</text>
</comment>